<evidence type="ECO:0000256" key="1">
    <source>
        <dbReference type="ARBA" id="ARBA00000552"/>
    </source>
</evidence>
<gene>
    <name evidence="7 8" type="primary">kduI</name>
    <name evidence="8" type="ORF">GCM10008942_13620</name>
</gene>
<feature type="binding site" evidence="7">
    <location>
        <position position="251"/>
    </location>
    <ligand>
        <name>Zn(2+)</name>
        <dbReference type="ChEBI" id="CHEBI:29105"/>
    </ligand>
</feature>
<feature type="binding site" evidence="7">
    <location>
        <position position="204"/>
    </location>
    <ligand>
        <name>Zn(2+)</name>
        <dbReference type="ChEBI" id="CHEBI:29105"/>
    </ligand>
</feature>
<keyword evidence="6 7" id="KW-0413">Isomerase</keyword>
<keyword evidence="5 7" id="KW-0862">Zinc</keyword>
<dbReference type="InterPro" id="IPR027449">
    <property type="entry name" value="KduI_N"/>
</dbReference>
<comment type="caution">
    <text evidence="8">The sequence shown here is derived from an EMBL/GenBank/DDBJ whole genome shotgun (WGS) entry which is preliminary data.</text>
</comment>
<dbReference type="Pfam" id="PF04962">
    <property type="entry name" value="KduI"/>
    <property type="match status" value="1"/>
</dbReference>
<protein>
    <recommendedName>
        <fullName evidence="7">4-deoxy-L-threo-5-hexosulose-uronate ketol-isomerase</fullName>
        <ecNumber evidence="7">5.3.1.17</ecNumber>
    </recommendedName>
    <alternativeName>
        <fullName evidence="7">5-keto-4-deoxyuronate isomerase</fullName>
    </alternativeName>
    <alternativeName>
        <fullName evidence="7">DKI isomerase</fullName>
    </alternativeName>
</protein>
<dbReference type="PANTHER" id="PTHR38461:SF1">
    <property type="entry name" value="4-DEOXY-L-THREO-5-HEXOSULOSE-URONATE KETOL-ISOMERASE"/>
    <property type="match status" value="1"/>
</dbReference>
<dbReference type="HAMAP" id="MF_00687">
    <property type="entry name" value="KduI"/>
    <property type="match status" value="1"/>
</dbReference>
<organism evidence="8 9">
    <name type="scientific">Rhizomicrobium electricum</name>
    <dbReference type="NCBI Taxonomy" id="480070"/>
    <lineage>
        <taxon>Bacteria</taxon>
        <taxon>Pseudomonadati</taxon>
        <taxon>Pseudomonadota</taxon>
        <taxon>Alphaproteobacteria</taxon>
        <taxon>Micropepsales</taxon>
        <taxon>Micropepsaceae</taxon>
        <taxon>Rhizomicrobium</taxon>
    </lineage>
</organism>
<evidence type="ECO:0000256" key="5">
    <source>
        <dbReference type="ARBA" id="ARBA00022833"/>
    </source>
</evidence>
<evidence type="ECO:0000313" key="9">
    <source>
        <dbReference type="Proteomes" id="UP001499951"/>
    </source>
</evidence>
<comment type="pathway">
    <text evidence="2 7">Glycan metabolism; pectin degradation; 2-dehydro-3-deoxy-D-gluconate from pectin: step 4/5.</text>
</comment>
<evidence type="ECO:0000256" key="3">
    <source>
        <dbReference type="ARBA" id="ARBA00008086"/>
    </source>
</evidence>
<dbReference type="InterPro" id="IPR007045">
    <property type="entry name" value="KduI"/>
</dbReference>
<evidence type="ECO:0000256" key="4">
    <source>
        <dbReference type="ARBA" id="ARBA00022723"/>
    </source>
</evidence>
<evidence type="ECO:0000313" key="8">
    <source>
        <dbReference type="EMBL" id="GAA0566454.1"/>
    </source>
</evidence>
<dbReference type="CDD" id="cd20491">
    <property type="entry name" value="cupin_KduI_C"/>
    <property type="match status" value="1"/>
</dbReference>
<dbReference type="InterPro" id="IPR011051">
    <property type="entry name" value="RmlC_Cupin_sf"/>
</dbReference>
<comment type="function">
    <text evidence="7">Catalyzes the isomerization of 5-dehydro-4-deoxy-D-glucuronate to 3-deoxy-D-glycero-2,5-hexodiulosonate.</text>
</comment>
<dbReference type="Gene3D" id="2.60.120.520">
    <property type="entry name" value="pectin degrading enzyme 5-keto 4- deoxyuronate isomerase, domain 1"/>
    <property type="match status" value="1"/>
</dbReference>
<dbReference type="GO" id="GO:0016853">
    <property type="term" value="F:isomerase activity"/>
    <property type="evidence" value="ECO:0007669"/>
    <property type="project" value="UniProtKB-KW"/>
</dbReference>
<dbReference type="NCBIfam" id="NF002091">
    <property type="entry name" value="PRK00924.1"/>
    <property type="match status" value="1"/>
</dbReference>
<dbReference type="PANTHER" id="PTHR38461">
    <property type="entry name" value="4-DEOXY-L-THREO-5-HEXOSULOSE-URONATE KETOL-ISOMERASE"/>
    <property type="match status" value="1"/>
</dbReference>
<reference evidence="8 9" key="1">
    <citation type="journal article" date="2019" name="Int. J. Syst. Evol. Microbiol.">
        <title>The Global Catalogue of Microorganisms (GCM) 10K type strain sequencing project: providing services to taxonomists for standard genome sequencing and annotation.</title>
        <authorList>
            <consortium name="The Broad Institute Genomics Platform"/>
            <consortium name="The Broad Institute Genome Sequencing Center for Infectious Disease"/>
            <person name="Wu L."/>
            <person name="Ma J."/>
        </authorList>
    </citation>
    <scope>NUCLEOTIDE SEQUENCE [LARGE SCALE GENOMIC DNA]</scope>
    <source>
        <strain evidence="8 9">JCM 15089</strain>
    </source>
</reference>
<dbReference type="CDD" id="cd20294">
    <property type="entry name" value="cupin_KduI_N"/>
    <property type="match status" value="1"/>
</dbReference>
<comment type="catalytic activity">
    <reaction evidence="1 7">
        <text>5-dehydro-4-deoxy-D-glucuronate = 3-deoxy-D-glycero-2,5-hexodiulosonate</text>
        <dbReference type="Rhea" id="RHEA:23896"/>
        <dbReference type="ChEBI" id="CHEBI:17117"/>
        <dbReference type="ChEBI" id="CHEBI:29071"/>
        <dbReference type="EC" id="5.3.1.17"/>
    </reaction>
</comment>
<feature type="binding site" evidence="7">
    <location>
        <position position="209"/>
    </location>
    <ligand>
        <name>Zn(2+)</name>
        <dbReference type="ChEBI" id="CHEBI:29105"/>
    </ligand>
</feature>
<dbReference type="RefSeq" id="WP_166933207.1">
    <property type="nucleotide sequence ID" value="NZ_BAAADD010000003.1"/>
</dbReference>
<dbReference type="SUPFAM" id="SSF51182">
    <property type="entry name" value="RmlC-like cupins"/>
    <property type="match status" value="1"/>
</dbReference>
<keyword evidence="9" id="KW-1185">Reference proteome</keyword>
<comment type="similarity">
    <text evidence="3 7">Belongs to the KduI family.</text>
</comment>
<dbReference type="PIRSF" id="PIRSF006625">
    <property type="entry name" value="KduI"/>
    <property type="match status" value="1"/>
</dbReference>
<proteinExistence type="inferred from homology"/>
<evidence type="ECO:0000256" key="2">
    <source>
        <dbReference type="ARBA" id="ARBA00005148"/>
    </source>
</evidence>
<dbReference type="EC" id="5.3.1.17" evidence="7"/>
<comment type="cofactor">
    <cofactor evidence="7">
        <name>Zn(2+)</name>
        <dbReference type="ChEBI" id="CHEBI:29105"/>
    </cofactor>
    <text evidence="7">Binds 1 zinc ion per subunit.</text>
</comment>
<evidence type="ECO:0000256" key="7">
    <source>
        <dbReference type="HAMAP-Rule" id="MF_00687"/>
    </source>
</evidence>
<evidence type="ECO:0000256" key="6">
    <source>
        <dbReference type="ARBA" id="ARBA00023235"/>
    </source>
</evidence>
<dbReference type="Proteomes" id="UP001499951">
    <property type="component" value="Unassembled WGS sequence"/>
</dbReference>
<dbReference type="InterPro" id="IPR014710">
    <property type="entry name" value="RmlC-like_jellyroll"/>
</dbReference>
<keyword evidence="4 7" id="KW-0479">Metal-binding</keyword>
<feature type="binding site" evidence="7">
    <location>
        <position position="202"/>
    </location>
    <ligand>
        <name>Zn(2+)</name>
        <dbReference type="ChEBI" id="CHEBI:29105"/>
    </ligand>
</feature>
<sequence>MSLYKKTLYATDPASIIGATNQQLRDSYLIDGIFVLDEISLTYTHIERLVAGGAFPVNKAVALPVQDEPASAKGKPYLERRELGIVNVGEGAGTVTVDGVKYDMIPEDGLYVPMGTAEVVFASNDPKKPAKFYLASTPAHTRYETVKISVEKSVPLERGALATSNERTIRQYIVPTTCKSCQLLLGVTTLKTGSVWNTMPPHTHERRSEVYFYFKVSPADRVFHFMGKADGLRHIVLKNDEAVVSPPWSVHMAAGTAAYTFIWAMGGENLDYTDMQNIDVSDLK</sequence>
<accession>A0ABN1EIC4</accession>
<name>A0ABN1EIC4_9PROT</name>
<dbReference type="EMBL" id="BAAADD010000003">
    <property type="protein sequence ID" value="GAA0566454.1"/>
    <property type="molecule type" value="Genomic_DNA"/>
</dbReference>
<dbReference type="Gene3D" id="2.60.120.10">
    <property type="entry name" value="Jelly Rolls"/>
    <property type="match status" value="1"/>
</dbReference>
<dbReference type="InterPro" id="IPR021120">
    <property type="entry name" value="KduI/IolB_isomerase"/>
</dbReference>